<gene>
    <name evidence="6" type="ORF">IFJ75_11100</name>
</gene>
<evidence type="ECO:0000256" key="1">
    <source>
        <dbReference type="ARBA" id="ARBA00004761"/>
    </source>
</evidence>
<comment type="similarity">
    <text evidence="2">Belongs to the KHG/KDPG aldolase family.</text>
</comment>
<evidence type="ECO:0000313" key="7">
    <source>
        <dbReference type="Proteomes" id="UP000663918"/>
    </source>
</evidence>
<keyword evidence="4" id="KW-0456">Lyase</keyword>
<dbReference type="PANTHER" id="PTHR30246:SF1">
    <property type="entry name" value="2-DEHYDRO-3-DEOXY-6-PHOSPHOGALACTONATE ALDOLASE-RELATED"/>
    <property type="match status" value="1"/>
</dbReference>
<dbReference type="AlphaFoldDB" id="A0A975GUE4"/>
<reference evidence="6" key="1">
    <citation type="submission" date="2020-09" db="EMBL/GenBank/DDBJ databases">
        <title>Brevundimonas sp. LVF2 isolated from a puddle in Goettingen, Germany.</title>
        <authorList>
            <person name="Friedrich I."/>
            <person name="Klassen A."/>
            <person name="Hannes N."/>
            <person name="Schneider D."/>
            <person name="Hertel R."/>
            <person name="Daniel R."/>
        </authorList>
    </citation>
    <scope>NUCLEOTIDE SEQUENCE</scope>
    <source>
        <strain evidence="6">LVF2</strain>
    </source>
</reference>
<evidence type="ECO:0000256" key="5">
    <source>
        <dbReference type="ARBA" id="ARBA00023277"/>
    </source>
</evidence>
<dbReference type="SUPFAM" id="SSF51569">
    <property type="entry name" value="Aldolase"/>
    <property type="match status" value="1"/>
</dbReference>
<proteinExistence type="inferred from homology"/>
<dbReference type="EMBL" id="CP062222">
    <property type="protein sequence ID" value="QTC89847.1"/>
    <property type="molecule type" value="Genomic_DNA"/>
</dbReference>
<evidence type="ECO:0000256" key="4">
    <source>
        <dbReference type="ARBA" id="ARBA00023239"/>
    </source>
</evidence>
<comment type="subunit">
    <text evidence="3">Homotrimer.</text>
</comment>
<evidence type="ECO:0000256" key="3">
    <source>
        <dbReference type="ARBA" id="ARBA00011233"/>
    </source>
</evidence>
<dbReference type="PANTHER" id="PTHR30246">
    <property type="entry name" value="2-KETO-3-DEOXY-6-PHOSPHOGLUCONATE ALDOLASE"/>
    <property type="match status" value="1"/>
</dbReference>
<dbReference type="InterPro" id="IPR000887">
    <property type="entry name" value="Aldlse_KDPG_KHG"/>
</dbReference>
<dbReference type="RefSeq" id="WP_207868171.1">
    <property type="nucleotide sequence ID" value="NZ_CP062222.1"/>
</dbReference>
<sequence length="213" mass="21513">MTLTVQSALDALPLVAILRGLTPEEAVGVGEALVDAGFTCLEVPLNSPRPLESIRLLRDALDGRAVVGAGTVLTPQAAEDVAGAGGQLIISPNINPRVIERTKALGLFSMPGFFTPTEAFAALEAGADVLKLFPAELAGPGAVKAVKAVLPKGQPLYAVGGVDPANMAGWRAAGADGFGIGSALYKPGRTASEVGAVARAFVGAWSASWSPSA</sequence>
<evidence type="ECO:0000256" key="2">
    <source>
        <dbReference type="ARBA" id="ARBA00006906"/>
    </source>
</evidence>
<accession>A0A975GUE4</accession>
<keyword evidence="5" id="KW-0119">Carbohydrate metabolism</keyword>
<organism evidence="6 7">
    <name type="scientific">Brevundimonas goettingensis</name>
    <dbReference type="NCBI Taxonomy" id="2774190"/>
    <lineage>
        <taxon>Bacteria</taxon>
        <taxon>Pseudomonadati</taxon>
        <taxon>Pseudomonadota</taxon>
        <taxon>Alphaproteobacteria</taxon>
        <taxon>Caulobacterales</taxon>
        <taxon>Caulobacteraceae</taxon>
        <taxon>Brevundimonas</taxon>
    </lineage>
</organism>
<evidence type="ECO:0000313" key="6">
    <source>
        <dbReference type="EMBL" id="QTC89847.1"/>
    </source>
</evidence>
<dbReference type="Gene3D" id="3.20.20.70">
    <property type="entry name" value="Aldolase class I"/>
    <property type="match status" value="1"/>
</dbReference>
<dbReference type="Proteomes" id="UP000663918">
    <property type="component" value="Chromosome"/>
</dbReference>
<dbReference type="KEGG" id="bgoe:IFJ75_11100"/>
<dbReference type="NCBIfam" id="NF006600">
    <property type="entry name" value="PRK09140.1"/>
    <property type="match status" value="1"/>
</dbReference>
<dbReference type="CDD" id="cd00452">
    <property type="entry name" value="KDPG_aldolase"/>
    <property type="match status" value="1"/>
</dbReference>
<dbReference type="InterPro" id="IPR031338">
    <property type="entry name" value="KDPG/KHG_AS_2"/>
</dbReference>
<comment type="pathway">
    <text evidence="1">Carbohydrate acid metabolism.</text>
</comment>
<dbReference type="GO" id="GO:0016829">
    <property type="term" value="F:lyase activity"/>
    <property type="evidence" value="ECO:0007669"/>
    <property type="project" value="UniProtKB-KW"/>
</dbReference>
<dbReference type="PROSITE" id="PS00160">
    <property type="entry name" value="ALDOLASE_KDPG_KHG_2"/>
    <property type="match status" value="1"/>
</dbReference>
<name>A0A975GUE4_9CAUL</name>
<protein>
    <submittedName>
        <fullName evidence="6">2-dehydro-3-deoxy-6-phosphogalactonate aldolase</fullName>
    </submittedName>
</protein>
<dbReference type="Pfam" id="PF01081">
    <property type="entry name" value="Aldolase"/>
    <property type="match status" value="1"/>
</dbReference>
<dbReference type="InterPro" id="IPR013785">
    <property type="entry name" value="Aldolase_TIM"/>
</dbReference>
<keyword evidence="7" id="KW-1185">Reference proteome</keyword>